<dbReference type="PANTHER" id="PTHR46143">
    <property type="entry name" value="CALPAIN-7"/>
    <property type="match status" value="1"/>
</dbReference>
<dbReference type="InterPro" id="IPR051297">
    <property type="entry name" value="PalB/RIM13"/>
</dbReference>
<protein>
    <recommendedName>
        <fullName evidence="7">Calpain catalytic domain-containing protein</fullName>
    </recommendedName>
</protein>
<feature type="region of interest" description="Disordered" evidence="6">
    <location>
        <begin position="78"/>
        <end position="103"/>
    </location>
</feature>
<dbReference type="GO" id="GO:0004198">
    <property type="term" value="F:calcium-dependent cysteine-type endopeptidase activity"/>
    <property type="evidence" value="ECO:0007669"/>
    <property type="project" value="InterPro"/>
</dbReference>
<evidence type="ECO:0000256" key="6">
    <source>
        <dbReference type="SAM" id="MobiDB-lite"/>
    </source>
</evidence>
<evidence type="ECO:0000313" key="8">
    <source>
        <dbReference type="EMBL" id="KAF9462395.1"/>
    </source>
</evidence>
<dbReference type="Pfam" id="PF00648">
    <property type="entry name" value="Peptidase_C2"/>
    <property type="match status" value="1"/>
</dbReference>
<dbReference type="InterPro" id="IPR038765">
    <property type="entry name" value="Papain-like_cys_pep_sf"/>
</dbReference>
<sequence length="863" mass="95453">MDKIGSSSESPTDAEAIYNKATRAELSRNYDLAFKLYIKAAELYLHLSRTSKGHDKIEAQWKANAGKALQRAEKIKAYVNQSKPKSGTNLRANDQENSSTSSDWGLTLTPIGIDHFSKQEQFYVLKKGGSVNGLVFPLWDEPVALPSGISPSLQYQDPDGQPKLSPEQARVSLVWCRPKVKGISTGGHHQDAIRRILPQEILQHIVTDCSVCASISVCLEHARRFGSNLAEAAVYNLSNRASNSHRIDPCGGYDLKVFFNGAWRRITVDDKLPYHPTDGTLMCMSVLSPADGGFFQRPNIWPSILEKGYMKLMGGYDFPGSNSSIDLHAIAGWIPEHIEIKGPCFEREKSWERVLEGFQSGHCVLTLGTGKNPNISWRGNNLLASHSYAVINITEENALRTFAVLDTWVNPDHKNQSREASKTLLMPWTDVLNVFDGIYLSWDPTKWPKVLTYHDMWKRKGQDEESSSRQLSLHFDNRNDEADEEIWILLTRHVADSRRTLDFISLKIEVDDDLRSSSSIVDQIAIAAKGNYTNSSHVLVRTRVPLNQRAGALTIFTSYDGDATEVGFTLTAYASASFVIAWDQHVSPPPFVKKIDGVLTNKNAGGNCTYPTFMLNPQYHLRIHPPKCGRSSLTATTKTKVALTMQTSRDIPANITLVWSQGGRINELVEKELAGSSGAYGYGLARVTKEVSAGDYTVIVSAFEPHHMGSFSLKIECSRSFDIKPILQEDAGMYTKVTRGAWNSKTAGGSPTSDRYSTNPIFEIDVPRLTQLRMRLQLLRPSTATSLNVTIFPASTNGSFGKHIATSGAYNDAISGVATPQISLRAGKYWAVPSTYNAGVQAGFQLILHTTVADVQIIEKGRS</sequence>
<evidence type="ECO:0000256" key="3">
    <source>
        <dbReference type="ARBA" id="ARBA00022801"/>
    </source>
</evidence>
<reference evidence="8" key="1">
    <citation type="submission" date="2020-11" db="EMBL/GenBank/DDBJ databases">
        <authorList>
            <consortium name="DOE Joint Genome Institute"/>
            <person name="Ahrendt S."/>
            <person name="Riley R."/>
            <person name="Andreopoulos W."/>
            <person name="Labutti K."/>
            <person name="Pangilinan J."/>
            <person name="Ruiz-Duenas F.J."/>
            <person name="Barrasa J.M."/>
            <person name="Sanchez-Garcia M."/>
            <person name="Camarero S."/>
            <person name="Miyauchi S."/>
            <person name="Serrano A."/>
            <person name="Linde D."/>
            <person name="Babiker R."/>
            <person name="Drula E."/>
            <person name="Ayuso-Fernandez I."/>
            <person name="Pacheco R."/>
            <person name="Padilla G."/>
            <person name="Ferreira P."/>
            <person name="Barriuso J."/>
            <person name="Kellner H."/>
            <person name="Castanera R."/>
            <person name="Alfaro M."/>
            <person name="Ramirez L."/>
            <person name="Pisabarro A.G."/>
            <person name="Kuo A."/>
            <person name="Tritt A."/>
            <person name="Lipzen A."/>
            <person name="He G."/>
            <person name="Yan M."/>
            <person name="Ng V."/>
            <person name="Cullen D."/>
            <person name="Martin F."/>
            <person name="Rosso M.-N."/>
            <person name="Henrissat B."/>
            <person name="Hibbett D."/>
            <person name="Martinez A.T."/>
            <person name="Grigoriev I.V."/>
        </authorList>
    </citation>
    <scope>NUCLEOTIDE SEQUENCE</scope>
    <source>
        <strain evidence="8">CBS 247.69</strain>
    </source>
</reference>
<evidence type="ECO:0000256" key="5">
    <source>
        <dbReference type="PROSITE-ProRule" id="PRU00239"/>
    </source>
</evidence>
<keyword evidence="9" id="KW-1185">Reference proteome</keyword>
<proteinExistence type="inferred from homology"/>
<dbReference type="SUPFAM" id="SSF49758">
    <property type="entry name" value="Calpain large subunit, middle domain (domain III)"/>
    <property type="match status" value="3"/>
</dbReference>
<feature type="compositionally biased region" description="Polar residues" evidence="6">
    <location>
        <begin position="79"/>
        <end position="103"/>
    </location>
</feature>
<gene>
    <name evidence="8" type="ORF">BDZ94DRAFT_1261255</name>
</gene>
<name>A0A9P5Y755_9AGAR</name>
<comment type="caution">
    <text evidence="8">The sequence shown here is derived from an EMBL/GenBank/DDBJ whole genome shotgun (WGS) entry which is preliminary data.</text>
</comment>
<evidence type="ECO:0000313" key="9">
    <source>
        <dbReference type="Proteomes" id="UP000807353"/>
    </source>
</evidence>
<dbReference type="PROSITE" id="PS50203">
    <property type="entry name" value="CALPAIN_CAT"/>
    <property type="match status" value="1"/>
</dbReference>
<dbReference type="SUPFAM" id="SSF54001">
    <property type="entry name" value="Cysteine proteinases"/>
    <property type="match status" value="1"/>
</dbReference>
<dbReference type="GO" id="GO:0006508">
    <property type="term" value="P:proteolysis"/>
    <property type="evidence" value="ECO:0007669"/>
    <property type="project" value="UniProtKB-KW"/>
</dbReference>
<dbReference type="SMART" id="SM00720">
    <property type="entry name" value="calpain_III"/>
    <property type="match status" value="1"/>
</dbReference>
<keyword evidence="4" id="KW-0788">Thiol protease</keyword>
<accession>A0A9P5Y755</accession>
<keyword evidence="2" id="KW-0645">Protease</keyword>
<feature type="domain" description="Calpain catalytic" evidence="7">
    <location>
        <begin position="138"/>
        <end position="447"/>
    </location>
</feature>
<evidence type="ECO:0000259" key="7">
    <source>
        <dbReference type="PROSITE" id="PS50203"/>
    </source>
</evidence>
<organism evidence="8 9">
    <name type="scientific">Collybia nuda</name>
    <dbReference type="NCBI Taxonomy" id="64659"/>
    <lineage>
        <taxon>Eukaryota</taxon>
        <taxon>Fungi</taxon>
        <taxon>Dikarya</taxon>
        <taxon>Basidiomycota</taxon>
        <taxon>Agaricomycotina</taxon>
        <taxon>Agaricomycetes</taxon>
        <taxon>Agaricomycetidae</taxon>
        <taxon>Agaricales</taxon>
        <taxon>Tricholomatineae</taxon>
        <taxon>Clitocybaceae</taxon>
        <taxon>Collybia</taxon>
    </lineage>
</organism>
<dbReference type="InterPro" id="IPR036213">
    <property type="entry name" value="Calpain_III_sf"/>
</dbReference>
<dbReference type="AlphaFoldDB" id="A0A9P5Y755"/>
<comment type="caution">
    <text evidence="5">Lacks conserved residue(s) required for the propagation of feature annotation.</text>
</comment>
<dbReference type="EMBL" id="MU150272">
    <property type="protein sequence ID" value="KAF9462395.1"/>
    <property type="molecule type" value="Genomic_DNA"/>
</dbReference>
<dbReference type="Gene3D" id="2.60.120.380">
    <property type="match status" value="2"/>
</dbReference>
<dbReference type="Gene3D" id="1.20.58.80">
    <property type="entry name" value="Phosphotransferase system, lactose/cellobiose-type IIA subunit"/>
    <property type="match status" value="1"/>
</dbReference>
<dbReference type="Proteomes" id="UP000807353">
    <property type="component" value="Unassembled WGS sequence"/>
</dbReference>
<evidence type="ECO:0000256" key="1">
    <source>
        <dbReference type="ARBA" id="ARBA00010193"/>
    </source>
</evidence>
<keyword evidence="3" id="KW-0378">Hydrolase</keyword>
<dbReference type="InterPro" id="IPR001300">
    <property type="entry name" value="Peptidase_C2_calpain_cat"/>
</dbReference>
<dbReference type="PANTHER" id="PTHR46143:SF1">
    <property type="entry name" value="CALPAIN-7"/>
    <property type="match status" value="1"/>
</dbReference>
<comment type="similarity">
    <text evidence="1">Belongs to the peptidase C2 family. PalB/RIM13 subfamily.</text>
</comment>
<dbReference type="SUPFAM" id="SSF116846">
    <property type="entry name" value="MIT domain"/>
    <property type="match status" value="1"/>
</dbReference>
<dbReference type="InterPro" id="IPR036181">
    <property type="entry name" value="MIT_dom_sf"/>
</dbReference>
<dbReference type="InterPro" id="IPR022683">
    <property type="entry name" value="Calpain_III"/>
</dbReference>
<dbReference type="OrthoDB" id="167576at2759"/>
<evidence type="ECO:0000256" key="4">
    <source>
        <dbReference type="ARBA" id="ARBA00022807"/>
    </source>
</evidence>
<dbReference type="SMART" id="SM00230">
    <property type="entry name" value="CysPc"/>
    <property type="match status" value="1"/>
</dbReference>
<evidence type="ECO:0000256" key="2">
    <source>
        <dbReference type="ARBA" id="ARBA00022670"/>
    </source>
</evidence>